<dbReference type="Proteomes" id="UP000799640">
    <property type="component" value="Unassembled WGS sequence"/>
</dbReference>
<evidence type="ECO:0000313" key="1">
    <source>
        <dbReference type="EMBL" id="KAF2403317.1"/>
    </source>
</evidence>
<gene>
    <name evidence="1" type="ORF">EJ06DRAFT_272298</name>
</gene>
<reference evidence="1" key="1">
    <citation type="journal article" date="2020" name="Stud. Mycol.">
        <title>101 Dothideomycetes genomes: a test case for predicting lifestyles and emergence of pathogens.</title>
        <authorList>
            <person name="Haridas S."/>
            <person name="Albert R."/>
            <person name="Binder M."/>
            <person name="Bloem J."/>
            <person name="Labutti K."/>
            <person name="Salamov A."/>
            <person name="Andreopoulos B."/>
            <person name="Baker S."/>
            <person name="Barry K."/>
            <person name="Bills G."/>
            <person name="Bluhm B."/>
            <person name="Cannon C."/>
            <person name="Castanera R."/>
            <person name="Culley D."/>
            <person name="Daum C."/>
            <person name="Ezra D."/>
            <person name="Gonzalez J."/>
            <person name="Henrissat B."/>
            <person name="Kuo A."/>
            <person name="Liang C."/>
            <person name="Lipzen A."/>
            <person name="Lutzoni F."/>
            <person name="Magnuson J."/>
            <person name="Mondo S."/>
            <person name="Nolan M."/>
            <person name="Ohm R."/>
            <person name="Pangilinan J."/>
            <person name="Park H.-J."/>
            <person name="Ramirez L."/>
            <person name="Alfaro M."/>
            <person name="Sun H."/>
            <person name="Tritt A."/>
            <person name="Yoshinaga Y."/>
            <person name="Zwiers L.-H."/>
            <person name="Turgeon B."/>
            <person name="Goodwin S."/>
            <person name="Spatafora J."/>
            <person name="Crous P."/>
            <person name="Grigoriev I."/>
        </authorList>
    </citation>
    <scope>NUCLEOTIDE SEQUENCE</scope>
    <source>
        <strain evidence="1">CBS 262.69</strain>
    </source>
</reference>
<protein>
    <submittedName>
        <fullName evidence="1">Uncharacterized protein</fullName>
    </submittedName>
</protein>
<sequence length="163" mass="17493">MKQQEMRCCNWPLRLRGLQPNPGLKGRYMPAPSTPRLPRPVALVIRPRGRDLNGGTSPEPQRRPSLALTRRSELGGIIARLVESRCTGVDVVVVRHGLGLLAVSDDTLVRLGSDGDRGGCVLGLVAFDQLDFVGGRVQGALVELGGIGAEVALDLDAFVGHLW</sequence>
<name>A0A6G1I5J2_9PEZI</name>
<evidence type="ECO:0000313" key="2">
    <source>
        <dbReference type="Proteomes" id="UP000799640"/>
    </source>
</evidence>
<dbReference type="EMBL" id="ML996689">
    <property type="protein sequence ID" value="KAF2403317.1"/>
    <property type="molecule type" value="Genomic_DNA"/>
</dbReference>
<proteinExistence type="predicted"/>
<accession>A0A6G1I5J2</accession>
<keyword evidence="2" id="KW-1185">Reference proteome</keyword>
<dbReference type="AlphaFoldDB" id="A0A6G1I5J2"/>
<organism evidence="1 2">
    <name type="scientific">Trichodelitschia bisporula</name>
    <dbReference type="NCBI Taxonomy" id="703511"/>
    <lineage>
        <taxon>Eukaryota</taxon>
        <taxon>Fungi</taxon>
        <taxon>Dikarya</taxon>
        <taxon>Ascomycota</taxon>
        <taxon>Pezizomycotina</taxon>
        <taxon>Dothideomycetes</taxon>
        <taxon>Dothideomycetes incertae sedis</taxon>
        <taxon>Phaeotrichales</taxon>
        <taxon>Phaeotrichaceae</taxon>
        <taxon>Trichodelitschia</taxon>
    </lineage>
</organism>